<protein>
    <submittedName>
        <fullName evidence="1">Uncharacterized protein</fullName>
    </submittedName>
</protein>
<evidence type="ECO:0000313" key="1">
    <source>
        <dbReference type="EMBL" id="KAH7937667.1"/>
    </source>
</evidence>
<accession>A0ACB8C9S7</accession>
<name>A0ACB8C9S7_DERSI</name>
<comment type="caution">
    <text evidence="1">The sequence shown here is derived from an EMBL/GenBank/DDBJ whole genome shotgun (WGS) entry which is preliminary data.</text>
</comment>
<reference evidence="1" key="1">
    <citation type="submission" date="2020-05" db="EMBL/GenBank/DDBJ databases">
        <title>Large-scale comparative analyses of tick genomes elucidate their genetic diversity and vector capacities.</title>
        <authorList>
            <person name="Jia N."/>
            <person name="Wang J."/>
            <person name="Shi W."/>
            <person name="Du L."/>
            <person name="Sun Y."/>
            <person name="Zhan W."/>
            <person name="Jiang J."/>
            <person name="Wang Q."/>
            <person name="Zhang B."/>
            <person name="Ji P."/>
            <person name="Sakyi L.B."/>
            <person name="Cui X."/>
            <person name="Yuan T."/>
            <person name="Jiang B."/>
            <person name="Yang W."/>
            <person name="Lam T.T.-Y."/>
            <person name="Chang Q."/>
            <person name="Ding S."/>
            <person name="Wang X."/>
            <person name="Zhu J."/>
            <person name="Ruan X."/>
            <person name="Zhao L."/>
            <person name="Wei J."/>
            <person name="Que T."/>
            <person name="Du C."/>
            <person name="Cheng J."/>
            <person name="Dai P."/>
            <person name="Han X."/>
            <person name="Huang E."/>
            <person name="Gao Y."/>
            <person name="Liu J."/>
            <person name="Shao H."/>
            <person name="Ye R."/>
            <person name="Li L."/>
            <person name="Wei W."/>
            <person name="Wang X."/>
            <person name="Wang C."/>
            <person name="Yang T."/>
            <person name="Huo Q."/>
            <person name="Li W."/>
            <person name="Guo W."/>
            <person name="Chen H."/>
            <person name="Zhou L."/>
            <person name="Ni X."/>
            <person name="Tian J."/>
            <person name="Zhou Y."/>
            <person name="Sheng Y."/>
            <person name="Liu T."/>
            <person name="Pan Y."/>
            <person name="Xia L."/>
            <person name="Li J."/>
            <person name="Zhao F."/>
            <person name="Cao W."/>
        </authorList>
    </citation>
    <scope>NUCLEOTIDE SEQUENCE</scope>
    <source>
        <strain evidence="1">Dsil-2018</strain>
    </source>
</reference>
<gene>
    <name evidence="1" type="ORF">HPB49_014287</name>
</gene>
<dbReference type="Proteomes" id="UP000821865">
    <property type="component" value="Chromosome 8"/>
</dbReference>
<sequence length="154" mass="17398">MQAAEYAAQLNDSNWTERCNAVARQMNSKGAWRLFRSLIDPTQTRGETQKQLRRALQGFHGTNSQLADALCDKYLCRMLDPDKSAYEYAGRENHQLDAPFAMHDLKAALGKMRRGTAPGRDHITAGRAAANTHFWISRSENIGAQGYVRPKPYR</sequence>
<proteinExistence type="predicted"/>
<keyword evidence="2" id="KW-1185">Reference proteome</keyword>
<organism evidence="1 2">
    <name type="scientific">Dermacentor silvarum</name>
    <name type="common">Tick</name>
    <dbReference type="NCBI Taxonomy" id="543639"/>
    <lineage>
        <taxon>Eukaryota</taxon>
        <taxon>Metazoa</taxon>
        <taxon>Ecdysozoa</taxon>
        <taxon>Arthropoda</taxon>
        <taxon>Chelicerata</taxon>
        <taxon>Arachnida</taxon>
        <taxon>Acari</taxon>
        <taxon>Parasitiformes</taxon>
        <taxon>Ixodida</taxon>
        <taxon>Ixodoidea</taxon>
        <taxon>Ixodidae</taxon>
        <taxon>Rhipicephalinae</taxon>
        <taxon>Dermacentor</taxon>
    </lineage>
</organism>
<evidence type="ECO:0000313" key="2">
    <source>
        <dbReference type="Proteomes" id="UP000821865"/>
    </source>
</evidence>
<dbReference type="EMBL" id="CM023477">
    <property type="protein sequence ID" value="KAH7937667.1"/>
    <property type="molecule type" value="Genomic_DNA"/>
</dbReference>